<accession>A0A9Q8WJB7</accession>
<organism evidence="2 3">
    <name type="scientific">Colletotrichum lupini</name>
    <dbReference type="NCBI Taxonomy" id="145971"/>
    <lineage>
        <taxon>Eukaryota</taxon>
        <taxon>Fungi</taxon>
        <taxon>Dikarya</taxon>
        <taxon>Ascomycota</taxon>
        <taxon>Pezizomycotina</taxon>
        <taxon>Sordariomycetes</taxon>
        <taxon>Hypocreomycetidae</taxon>
        <taxon>Glomerellales</taxon>
        <taxon>Glomerellaceae</taxon>
        <taxon>Colletotrichum</taxon>
        <taxon>Colletotrichum acutatum species complex</taxon>
    </lineage>
</organism>
<gene>
    <name evidence="2" type="ORF">CLUP02_10206</name>
</gene>
<keyword evidence="3" id="KW-1185">Reference proteome</keyword>
<name>A0A9Q8WJB7_9PEZI</name>
<sequence length="227" mass="25827">MKVFTRISFPFPHHIPSCPIPPFLKLISPRPCALKNRGYSQTCKKTIARCDCHLQNRGFDYEEFSFFSGEQDISQSRVLTRTSRVAKSWKESRVSQILLPKARENVACLDLFFPDSTSSLEGGRVVSRRSDYPFPVIQHVFFFGGHVDFVIFYGCLCTEAMSRRGIQAAGLNNSYRGMKCREIPCQVSVRRRCFHDGYSEHIGVSAFFCYFLSFSLIVASKTSSSIP</sequence>
<keyword evidence="1" id="KW-0472">Membrane</keyword>
<dbReference type="AlphaFoldDB" id="A0A9Q8WJB7"/>
<feature type="transmembrane region" description="Helical" evidence="1">
    <location>
        <begin position="201"/>
        <end position="219"/>
    </location>
</feature>
<dbReference type="Proteomes" id="UP000830671">
    <property type="component" value="Chromosome 5"/>
</dbReference>
<dbReference type="KEGG" id="clup:CLUP02_10206"/>
<proteinExistence type="predicted"/>
<keyword evidence="1" id="KW-1133">Transmembrane helix</keyword>
<dbReference type="EMBL" id="CP019477">
    <property type="protein sequence ID" value="UQC84710.1"/>
    <property type="molecule type" value="Genomic_DNA"/>
</dbReference>
<reference evidence="2" key="1">
    <citation type="journal article" date="2021" name="Mol. Plant Microbe Interact.">
        <title>Complete Genome Sequence of the Plant-Pathogenic Fungus Colletotrichum lupini.</title>
        <authorList>
            <person name="Baroncelli R."/>
            <person name="Pensec F."/>
            <person name="Da Lio D."/>
            <person name="Boufleur T."/>
            <person name="Vicente I."/>
            <person name="Sarrocco S."/>
            <person name="Picot A."/>
            <person name="Baraldi E."/>
            <person name="Sukno S."/>
            <person name="Thon M."/>
            <person name="Le Floch G."/>
        </authorList>
    </citation>
    <scope>NUCLEOTIDE SEQUENCE</scope>
    <source>
        <strain evidence="2">IMI 504893</strain>
    </source>
</reference>
<dbReference type="RefSeq" id="XP_049146327.1">
    <property type="nucleotide sequence ID" value="XM_049289182.1"/>
</dbReference>
<dbReference type="GeneID" id="73344192"/>
<evidence type="ECO:0000313" key="3">
    <source>
        <dbReference type="Proteomes" id="UP000830671"/>
    </source>
</evidence>
<keyword evidence="1" id="KW-0812">Transmembrane</keyword>
<evidence type="ECO:0000256" key="1">
    <source>
        <dbReference type="SAM" id="Phobius"/>
    </source>
</evidence>
<evidence type="ECO:0000313" key="2">
    <source>
        <dbReference type="EMBL" id="UQC84710.1"/>
    </source>
</evidence>
<protein>
    <submittedName>
        <fullName evidence="2">Uncharacterized protein</fullName>
    </submittedName>
</protein>